<accession>A0ABN6XQN5</accession>
<gene>
    <name evidence="1" type="ORF">GCM10025866_30750</name>
</gene>
<organism evidence="1 2">
    <name type="scientific">Naasia aerilata</name>
    <dbReference type="NCBI Taxonomy" id="1162966"/>
    <lineage>
        <taxon>Bacteria</taxon>
        <taxon>Bacillati</taxon>
        <taxon>Actinomycetota</taxon>
        <taxon>Actinomycetes</taxon>
        <taxon>Micrococcales</taxon>
        <taxon>Microbacteriaceae</taxon>
        <taxon>Naasia</taxon>
    </lineage>
</organism>
<proteinExistence type="predicted"/>
<evidence type="ECO:0000313" key="1">
    <source>
        <dbReference type="EMBL" id="BDZ47166.1"/>
    </source>
</evidence>
<dbReference type="EMBL" id="AP027731">
    <property type="protein sequence ID" value="BDZ47166.1"/>
    <property type="molecule type" value="Genomic_DNA"/>
</dbReference>
<sequence length="163" mass="17742">MELTRSGLTAAGFQGFVQVADLATVELPAEPGIYVVIREGGGTPAFRGENVGGWFKGTDPSVALESLEDAWVDDQELLYVGGTGDGDSASTLRDRMGLLRRFAAGEPVGHWGGRYLWQLHDRHRLLVAWKVVPPTGVKPAKAALLSEFWDRHGALPFANLSWR</sequence>
<reference evidence="2" key="1">
    <citation type="journal article" date="2019" name="Int. J. Syst. Evol. Microbiol.">
        <title>The Global Catalogue of Microorganisms (GCM) 10K type strain sequencing project: providing services to taxonomists for standard genome sequencing and annotation.</title>
        <authorList>
            <consortium name="The Broad Institute Genomics Platform"/>
            <consortium name="The Broad Institute Genome Sequencing Center for Infectious Disease"/>
            <person name="Wu L."/>
            <person name="Ma J."/>
        </authorList>
    </citation>
    <scope>NUCLEOTIDE SEQUENCE [LARGE SCALE GENOMIC DNA]</scope>
    <source>
        <strain evidence="2">NBRC 108725</strain>
    </source>
</reference>
<dbReference type="RefSeq" id="WP_286277117.1">
    <property type="nucleotide sequence ID" value="NZ_AP027731.1"/>
</dbReference>
<name>A0ABN6XQN5_9MICO</name>
<keyword evidence="2" id="KW-1185">Reference proteome</keyword>
<dbReference type="Proteomes" id="UP001321498">
    <property type="component" value="Chromosome"/>
</dbReference>
<evidence type="ECO:0000313" key="2">
    <source>
        <dbReference type="Proteomes" id="UP001321498"/>
    </source>
</evidence>
<protein>
    <submittedName>
        <fullName evidence="1">Uncharacterized protein</fullName>
    </submittedName>
</protein>